<reference evidence="1" key="1">
    <citation type="submission" date="2018-06" db="EMBL/GenBank/DDBJ databases">
        <authorList>
            <person name="Zhirakovskaya E."/>
        </authorList>
    </citation>
    <scope>NUCLEOTIDE SEQUENCE</scope>
</reference>
<dbReference type="AlphaFoldDB" id="A0A3B0Z8L9"/>
<sequence>MISMLRRMKIVFLAVMMFVMGCSKDIEGMSVEEQSIHHSNRYADDAARDKARKSLDVLKFAGVKQGQVVIDLLGGGGYYSELFSYIVGEHGKVYLQNNSLFLRFSQEELEARLNGGRLKNVMRLDSEFADMKLPGNVDLIFIGLSYHDIYVPREDPVITANREEFFAQVTAALKPGGVLLIIDHAAEPGTGIDTTAKLHRIDENWARQDIESAGFEFEAALDVLRNPDDNYQLDIWKKGIMRNTDRFIHLYRKIDVDAKADVVDGL</sequence>
<accession>A0A3B0Z8L9</accession>
<dbReference type="PROSITE" id="PS51257">
    <property type="entry name" value="PROKAR_LIPOPROTEIN"/>
    <property type="match status" value="1"/>
</dbReference>
<dbReference type="InterPro" id="IPR016980">
    <property type="entry name" value="S-AdoMet-dep_MeTrfase_Alr7345"/>
</dbReference>
<dbReference type="PIRSF" id="PIRSF031679">
    <property type="entry name" value="Mtase_Alr7345_prd"/>
    <property type="match status" value="1"/>
</dbReference>
<organism evidence="1">
    <name type="scientific">hydrothermal vent metagenome</name>
    <dbReference type="NCBI Taxonomy" id="652676"/>
    <lineage>
        <taxon>unclassified sequences</taxon>
        <taxon>metagenomes</taxon>
        <taxon>ecological metagenomes</taxon>
    </lineage>
</organism>
<evidence type="ECO:0008006" key="2">
    <source>
        <dbReference type="Google" id="ProtNLM"/>
    </source>
</evidence>
<protein>
    <recommendedName>
        <fullName evidence="2">Mlr5283 protein</fullName>
    </recommendedName>
</protein>
<proteinExistence type="predicted"/>
<dbReference type="Gene3D" id="3.40.50.150">
    <property type="entry name" value="Vaccinia Virus protein VP39"/>
    <property type="match status" value="1"/>
</dbReference>
<dbReference type="InterPro" id="IPR029063">
    <property type="entry name" value="SAM-dependent_MTases_sf"/>
</dbReference>
<dbReference type="EMBL" id="UOFQ01000151">
    <property type="protein sequence ID" value="VAW89738.1"/>
    <property type="molecule type" value="Genomic_DNA"/>
</dbReference>
<name>A0A3B0Z8L9_9ZZZZ</name>
<evidence type="ECO:0000313" key="1">
    <source>
        <dbReference type="EMBL" id="VAW89738.1"/>
    </source>
</evidence>
<gene>
    <name evidence="1" type="ORF">MNBD_GAMMA17-2080</name>
</gene>
<dbReference type="SUPFAM" id="SSF53335">
    <property type="entry name" value="S-adenosyl-L-methionine-dependent methyltransferases"/>
    <property type="match status" value="1"/>
</dbReference>